<feature type="domain" description="ABC transporter" evidence="5">
    <location>
        <begin position="10"/>
        <end position="229"/>
    </location>
</feature>
<evidence type="ECO:0000256" key="2">
    <source>
        <dbReference type="ARBA" id="ARBA00022448"/>
    </source>
</evidence>
<evidence type="ECO:0000256" key="4">
    <source>
        <dbReference type="ARBA" id="ARBA00022840"/>
    </source>
</evidence>
<dbReference type="HOGENOM" id="CLU_000604_1_22_0"/>
<dbReference type="PANTHER" id="PTHR43553:SF24">
    <property type="entry name" value="ENERGY-COUPLING FACTOR TRANSPORTER ATP-BINDING PROTEIN ECFA1"/>
    <property type="match status" value="1"/>
</dbReference>
<keyword evidence="2" id="KW-0813">Transport</keyword>
<keyword evidence="4" id="KW-0067">ATP-binding</keyword>
<dbReference type="KEGG" id="mpg:Theba_1072"/>
<organism evidence="6 7">
    <name type="scientific">Mesotoga prima MesG1.Ag.4.2</name>
    <dbReference type="NCBI Taxonomy" id="660470"/>
    <lineage>
        <taxon>Bacteria</taxon>
        <taxon>Thermotogati</taxon>
        <taxon>Thermotogota</taxon>
        <taxon>Thermotogae</taxon>
        <taxon>Kosmotogales</taxon>
        <taxon>Kosmotogaceae</taxon>
        <taxon>Mesotoga</taxon>
    </lineage>
</organism>
<dbReference type="CDD" id="cd03225">
    <property type="entry name" value="ABC_cobalt_CbiO_domain1"/>
    <property type="match status" value="1"/>
</dbReference>
<dbReference type="STRING" id="660470.Theba_1072"/>
<dbReference type="AlphaFoldDB" id="I2F4C4"/>
<dbReference type="Pfam" id="PF00005">
    <property type="entry name" value="ABC_tran"/>
    <property type="match status" value="1"/>
</dbReference>
<dbReference type="InterPro" id="IPR017871">
    <property type="entry name" value="ABC_transporter-like_CS"/>
</dbReference>
<proteinExistence type="inferred from homology"/>
<dbReference type="SMART" id="SM00382">
    <property type="entry name" value="AAA"/>
    <property type="match status" value="1"/>
</dbReference>
<dbReference type="Gene3D" id="3.40.50.300">
    <property type="entry name" value="P-loop containing nucleotide triphosphate hydrolases"/>
    <property type="match status" value="1"/>
</dbReference>
<keyword evidence="3" id="KW-0547">Nucleotide-binding</keyword>
<dbReference type="InterPro" id="IPR003593">
    <property type="entry name" value="AAA+_ATPase"/>
</dbReference>
<dbReference type="InterPro" id="IPR027417">
    <property type="entry name" value="P-loop_NTPase"/>
</dbReference>
<dbReference type="eggNOG" id="COG1122">
    <property type="taxonomic scope" value="Bacteria"/>
</dbReference>
<evidence type="ECO:0000313" key="6">
    <source>
        <dbReference type="EMBL" id="AFK06777.1"/>
    </source>
</evidence>
<protein>
    <submittedName>
        <fullName evidence="6">ABC-type cobalt transport system, ATPase component</fullName>
    </submittedName>
</protein>
<keyword evidence="7" id="KW-1185">Reference proteome</keyword>
<evidence type="ECO:0000256" key="1">
    <source>
        <dbReference type="ARBA" id="ARBA00005417"/>
    </source>
</evidence>
<dbReference type="Proteomes" id="UP000002881">
    <property type="component" value="Chromosome"/>
</dbReference>
<dbReference type="InterPro" id="IPR050095">
    <property type="entry name" value="ECF_ABC_transporter_ATP-bd"/>
</dbReference>
<dbReference type="PROSITE" id="PS50893">
    <property type="entry name" value="ABC_TRANSPORTER_2"/>
    <property type="match status" value="1"/>
</dbReference>
<dbReference type="RefSeq" id="WP_014730775.1">
    <property type="nucleotide sequence ID" value="NC_017934.1"/>
</dbReference>
<accession>I2F4C4</accession>
<dbReference type="GeneID" id="87106902"/>
<sequence length="237" mass="26562">MSPESSDAILLLENLTVKVGDEEILSRFSLDVGPGERIALLGKNGSGKTTLLRVVAGLKKLESGRRMLNGRIGMVFQNPDTVLFGTTVRENLFFPLRLLSISMEESRRRIELFVTEFGFSNIVDRDILTLSGGQRQLVSLAAALISEPSLLLLDEPLSMLDRHDRDMILRTLEEVIPQRTSMLFATNRFSEVLNCERFIILGRKGKLFDGGYRELRNSFTVFEESGMSIPFEIAVSC</sequence>
<comment type="similarity">
    <text evidence="1">Belongs to the ABC transporter superfamily.</text>
</comment>
<dbReference type="GO" id="GO:0005524">
    <property type="term" value="F:ATP binding"/>
    <property type="evidence" value="ECO:0007669"/>
    <property type="project" value="UniProtKB-KW"/>
</dbReference>
<evidence type="ECO:0000313" key="7">
    <source>
        <dbReference type="Proteomes" id="UP000002881"/>
    </source>
</evidence>
<dbReference type="PROSITE" id="PS00211">
    <property type="entry name" value="ABC_TRANSPORTER_1"/>
    <property type="match status" value="1"/>
</dbReference>
<dbReference type="GO" id="GO:0016887">
    <property type="term" value="F:ATP hydrolysis activity"/>
    <property type="evidence" value="ECO:0007669"/>
    <property type="project" value="InterPro"/>
</dbReference>
<dbReference type="GO" id="GO:0043190">
    <property type="term" value="C:ATP-binding cassette (ABC) transporter complex"/>
    <property type="evidence" value="ECO:0007669"/>
    <property type="project" value="TreeGrafter"/>
</dbReference>
<dbReference type="EMBL" id="CP003532">
    <property type="protein sequence ID" value="AFK06777.1"/>
    <property type="molecule type" value="Genomic_DNA"/>
</dbReference>
<dbReference type="SUPFAM" id="SSF52540">
    <property type="entry name" value="P-loop containing nucleoside triphosphate hydrolases"/>
    <property type="match status" value="1"/>
</dbReference>
<dbReference type="InterPro" id="IPR003439">
    <property type="entry name" value="ABC_transporter-like_ATP-bd"/>
</dbReference>
<dbReference type="GO" id="GO:0042626">
    <property type="term" value="F:ATPase-coupled transmembrane transporter activity"/>
    <property type="evidence" value="ECO:0007669"/>
    <property type="project" value="TreeGrafter"/>
</dbReference>
<reference evidence="6 7" key="1">
    <citation type="journal article" date="2012" name="Genome Biol. Evol.">
        <title>Genome Sequence of the Mesophilic Thermotogales Bacterium Mesotoga prima MesG1.Ag.4.2 Reveals the Largest Thermotogales Genome To Date.</title>
        <authorList>
            <person name="Zhaxybayeva O."/>
            <person name="Swithers K.S."/>
            <person name="Foght J."/>
            <person name="Green A.G."/>
            <person name="Bruce D."/>
            <person name="Detter C."/>
            <person name="Han S."/>
            <person name="Teshima H."/>
            <person name="Han J."/>
            <person name="Woyke T."/>
            <person name="Pitluck S."/>
            <person name="Nolan M."/>
            <person name="Ivanova N."/>
            <person name="Pati A."/>
            <person name="Land M.L."/>
            <person name="Dlutek M."/>
            <person name="Doolittle W.F."/>
            <person name="Noll K.M."/>
            <person name="Nesbo C.L."/>
        </authorList>
    </citation>
    <scope>NUCLEOTIDE SEQUENCE [LARGE SCALE GENOMIC DNA]</scope>
    <source>
        <strain evidence="7">mesG1.Ag.4.2</strain>
    </source>
</reference>
<dbReference type="InterPro" id="IPR015856">
    <property type="entry name" value="ABC_transpr_CbiO/EcfA_su"/>
</dbReference>
<evidence type="ECO:0000259" key="5">
    <source>
        <dbReference type="PROSITE" id="PS50893"/>
    </source>
</evidence>
<dbReference type="PANTHER" id="PTHR43553">
    <property type="entry name" value="HEAVY METAL TRANSPORTER"/>
    <property type="match status" value="1"/>
</dbReference>
<gene>
    <name evidence="6" type="ORF">Theba_1072</name>
</gene>
<name>I2F4C4_9BACT</name>
<evidence type="ECO:0000256" key="3">
    <source>
        <dbReference type="ARBA" id="ARBA00022741"/>
    </source>
</evidence>